<feature type="region of interest" description="Disordered" evidence="1">
    <location>
        <begin position="252"/>
        <end position="331"/>
    </location>
</feature>
<evidence type="ECO:0000313" key="3">
    <source>
        <dbReference type="EnsemblPlants" id="PAC:32931582.CDS.1"/>
    </source>
</evidence>
<gene>
    <name evidence="2" type="ORF">PHYPA_017025</name>
</gene>
<keyword evidence="4" id="KW-1185">Reference proteome</keyword>
<reference evidence="2 4" key="2">
    <citation type="journal article" date="2018" name="Plant J.">
        <title>The Physcomitrella patens chromosome-scale assembly reveals moss genome structure and evolution.</title>
        <authorList>
            <person name="Lang D."/>
            <person name="Ullrich K.K."/>
            <person name="Murat F."/>
            <person name="Fuchs J."/>
            <person name="Jenkins J."/>
            <person name="Haas F.B."/>
            <person name="Piednoel M."/>
            <person name="Gundlach H."/>
            <person name="Van Bel M."/>
            <person name="Meyberg R."/>
            <person name="Vives C."/>
            <person name="Morata J."/>
            <person name="Symeonidi A."/>
            <person name="Hiss M."/>
            <person name="Muchero W."/>
            <person name="Kamisugi Y."/>
            <person name="Saleh O."/>
            <person name="Blanc G."/>
            <person name="Decker E.L."/>
            <person name="van Gessel N."/>
            <person name="Grimwood J."/>
            <person name="Hayes R.D."/>
            <person name="Graham S.W."/>
            <person name="Gunter L.E."/>
            <person name="McDaniel S.F."/>
            <person name="Hoernstein S.N.W."/>
            <person name="Larsson A."/>
            <person name="Li F.W."/>
            <person name="Perroud P.F."/>
            <person name="Phillips J."/>
            <person name="Ranjan P."/>
            <person name="Rokshar D.S."/>
            <person name="Rothfels C.J."/>
            <person name="Schneider L."/>
            <person name="Shu S."/>
            <person name="Stevenson D.W."/>
            <person name="Thummler F."/>
            <person name="Tillich M."/>
            <person name="Villarreal Aguilar J.C."/>
            <person name="Widiez T."/>
            <person name="Wong G.K."/>
            <person name="Wymore A."/>
            <person name="Zhang Y."/>
            <person name="Zimmer A.D."/>
            <person name="Quatrano R.S."/>
            <person name="Mayer K.F.X."/>
            <person name="Goodstein D."/>
            <person name="Casacuberta J.M."/>
            <person name="Vandepoele K."/>
            <person name="Reski R."/>
            <person name="Cuming A.C."/>
            <person name="Tuskan G.A."/>
            <person name="Maumus F."/>
            <person name="Salse J."/>
            <person name="Schmutz J."/>
            <person name="Rensing S.A."/>
        </authorList>
    </citation>
    <scope>NUCLEOTIDE SEQUENCE [LARGE SCALE GENOMIC DNA]</scope>
    <source>
        <strain evidence="3 4">cv. Gransden 2004</strain>
    </source>
</reference>
<dbReference type="Proteomes" id="UP000006727">
    <property type="component" value="Chromosome 13"/>
</dbReference>
<evidence type="ECO:0000256" key="1">
    <source>
        <dbReference type="SAM" id="MobiDB-lite"/>
    </source>
</evidence>
<dbReference type="Gramene" id="Pp3c13_5660V3.1">
    <property type="protein sequence ID" value="PAC:32931582.CDS.1"/>
    <property type="gene ID" value="Pp3c13_5660"/>
</dbReference>
<dbReference type="AlphaFoldDB" id="A9SXP6"/>
<feature type="compositionally biased region" description="Pro residues" evidence="1">
    <location>
        <begin position="288"/>
        <end position="301"/>
    </location>
</feature>
<evidence type="ECO:0000313" key="2">
    <source>
        <dbReference type="EMBL" id="PNR42196.1"/>
    </source>
</evidence>
<name>A9SXP6_PHYPA</name>
<dbReference type="Gramene" id="Pp3c13_5660V3.2">
    <property type="protein sequence ID" value="PAC:32931583.CDS.1"/>
    <property type="gene ID" value="Pp3c13_5660"/>
</dbReference>
<feature type="compositionally biased region" description="Polar residues" evidence="1">
    <location>
        <begin position="309"/>
        <end position="324"/>
    </location>
</feature>
<reference evidence="3" key="3">
    <citation type="submission" date="2020-12" db="UniProtKB">
        <authorList>
            <consortium name="EnsemblPlants"/>
        </authorList>
    </citation>
    <scope>IDENTIFICATION</scope>
</reference>
<reference evidence="2 4" key="1">
    <citation type="journal article" date="2008" name="Science">
        <title>The Physcomitrella genome reveals evolutionary insights into the conquest of land by plants.</title>
        <authorList>
            <person name="Rensing S."/>
            <person name="Lang D."/>
            <person name="Zimmer A."/>
            <person name="Terry A."/>
            <person name="Salamov A."/>
            <person name="Shapiro H."/>
            <person name="Nishiyama T."/>
            <person name="Perroud P.-F."/>
            <person name="Lindquist E."/>
            <person name="Kamisugi Y."/>
            <person name="Tanahashi T."/>
            <person name="Sakakibara K."/>
            <person name="Fujita T."/>
            <person name="Oishi K."/>
            <person name="Shin-I T."/>
            <person name="Kuroki Y."/>
            <person name="Toyoda A."/>
            <person name="Suzuki Y."/>
            <person name="Hashimoto A."/>
            <person name="Yamaguchi K."/>
            <person name="Sugano A."/>
            <person name="Kohara Y."/>
            <person name="Fujiyama A."/>
            <person name="Anterola A."/>
            <person name="Aoki S."/>
            <person name="Ashton N."/>
            <person name="Barbazuk W.B."/>
            <person name="Barker E."/>
            <person name="Bennetzen J."/>
            <person name="Bezanilla M."/>
            <person name="Blankenship R."/>
            <person name="Cho S.H."/>
            <person name="Dutcher S."/>
            <person name="Estelle M."/>
            <person name="Fawcett J.A."/>
            <person name="Gundlach H."/>
            <person name="Hanada K."/>
            <person name="Heyl A."/>
            <person name="Hicks K.A."/>
            <person name="Hugh J."/>
            <person name="Lohr M."/>
            <person name="Mayer K."/>
            <person name="Melkozernov A."/>
            <person name="Murata T."/>
            <person name="Nelson D."/>
            <person name="Pils B."/>
            <person name="Prigge M."/>
            <person name="Reiss B."/>
            <person name="Renner T."/>
            <person name="Rombauts S."/>
            <person name="Rushton P."/>
            <person name="Sanderfoot A."/>
            <person name="Schween G."/>
            <person name="Shiu S.-H."/>
            <person name="Stueber K."/>
            <person name="Theodoulou F.L."/>
            <person name="Tu H."/>
            <person name="Van de Peer Y."/>
            <person name="Verrier P.J."/>
            <person name="Waters E."/>
            <person name="Wood A."/>
            <person name="Yang L."/>
            <person name="Cove D."/>
            <person name="Cuming A."/>
            <person name="Hasebe M."/>
            <person name="Lucas S."/>
            <person name="Mishler D.B."/>
            <person name="Reski R."/>
            <person name="Grigoriev I."/>
            <person name="Quatrano R.S."/>
            <person name="Boore J.L."/>
        </authorList>
    </citation>
    <scope>NUCLEOTIDE SEQUENCE [LARGE SCALE GENOMIC DNA]</scope>
    <source>
        <strain evidence="3 4">cv. Gransden 2004</strain>
    </source>
</reference>
<evidence type="ECO:0000313" key="4">
    <source>
        <dbReference type="Proteomes" id="UP000006727"/>
    </source>
</evidence>
<dbReference type="InParanoid" id="A9SXP6"/>
<protein>
    <submittedName>
        <fullName evidence="2 3">Uncharacterized protein</fullName>
    </submittedName>
</protein>
<organism evidence="2">
    <name type="scientific">Physcomitrium patens</name>
    <name type="common">Spreading-leaved earth moss</name>
    <name type="synonym">Physcomitrella patens</name>
    <dbReference type="NCBI Taxonomy" id="3218"/>
    <lineage>
        <taxon>Eukaryota</taxon>
        <taxon>Viridiplantae</taxon>
        <taxon>Streptophyta</taxon>
        <taxon>Embryophyta</taxon>
        <taxon>Bryophyta</taxon>
        <taxon>Bryophytina</taxon>
        <taxon>Bryopsida</taxon>
        <taxon>Funariidae</taxon>
        <taxon>Funariales</taxon>
        <taxon>Funariaceae</taxon>
        <taxon>Physcomitrium</taxon>
    </lineage>
</organism>
<accession>A9SXP6</accession>
<dbReference type="Pfam" id="PF14009">
    <property type="entry name" value="PADRE"/>
    <property type="match status" value="1"/>
</dbReference>
<dbReference type="EMBL" id="ABEU02000013">
    <property type="protein sequence ID" value="PNR42196.1"/>
    <property type="molecule type" value="Genomic_DNA"/>
</dbReference>
<dbReference type="PaxDb" id="3218-PP1S133_139V6.1"/>
<sequence length="331" mass="37101">MGLTPFSCVTVQGYVRVVYPDGHVENLSKSCSVHDLLLGNPDYYVCGSTPYTITNRMAAEEVLEYGVTYFVCATPNAQPFLERQPKVVHRGSKILPRFSKHGVHVRELRSPTHGSQQSRKVFDYHSVTMQQLESIRNEGPEPHLAGDRPSKHLKLVFIRHCLRALRLPRISIDLMESPLPNLSGEALSPTATAEDEITQMILKSAARSELGMYVSKRQEFYLRRARRRRKFAWKPVLQSISEMKPVMEFHTPMAYRDSGSPPKNASTPSLPGPKNISPPRQVSVPQRSSPPPKNVSPPPQPAFVARTASKYSAASQQVQRNRGNAKSLYMA</sequence>
<dbReference type="InterPro" id="IPR025322">
    <property type="entry name" value="PADRE_dom"/>
</dbReference>
<dbReference type="EnsemblPlants" id="Pp3c13_5660V3.2">
    <property type="protein sequence ID" value="PAC:32931583.CDS.1"/>
    <property type="gene ID" value="Pp3c13_5660"/>
</dbReference>
<dbReference type="HOGENOM" id="CLU_840429_0_0_1"/>
<proteinExistence type="predicted"/>
<feature type="compositionally biased region" description="Low complexity" evidence="1">
    <location>
        <begin position="277"/>
        <end position="287"/>
    </location>
</feature>
<dbReference type="EnsemblPlants" id="Pp3c13_5660V3.1">
    <property type="protein sequence ID" value="PAC:32931582.CDS.1"/>
    <property type="gene ID" value="Pp3c13_5660"/>
</dbReference>